<feature type="domain" description="CxC1-like cysteine cluster associated with KDZ transposases" evidence="1">
    <location>
        <begin position="36"/>
        <end position="137"/>
    </location>
</feature>
<accession>A0A180GS26</accession>
<dbReference type="InterPro" id="IPR040521">
    <property type="entry name" value="KDZ"/>
</dbReference>
<evidence type="ECO:0000259" key="1">
    <source>
        <dbReference type="Pfam" id="PF18802"/>
    </source>
</evidence>
<proteinExistence type="predicted"/>
<organism evidence="2">
    <name type="scientific">Puccinia triticina (isolate 1-1 / race 1 (BBBD))</name>
    <name type="common">Brown leaf rust fungus</name>
    <dbReference type="NCBI Taxonomy" id="630390"/>
    <lineage>
        <taxon>Eukaryota</taxon>
        <taxon>Fungi</taxon>
        <taxon>Dikarya</taxon>
        <taxon>Basidiomycota</taxon>
        <taxon>Pucciniomycotina</taxon>
        <taxon>Pucciniomycetes</taxon>
        <taxon>Pucciniales</taxon>
        <taxon>Pucciniaceae</taxon>
        <taxon>Puccinia</taxon>
    </lineage>
</organism>
<protein>
    <submittedName>
        <fullName evidence="3">CxC1 domain-containing protein</fullName>
    </submittedName>
</protein>
<reference evidence="2" key="2">
    <citation type="submission" date="2016-05" db="EMBL/GenBank/DDBJ databases">
        <title>Comparative analysis highlights variable genome content of wheat rusts and divergence of the mating loci.</title>
        <authorList>
            <person name="Cuomo C.A."/>
            <person name="Bakkeren G."/>
            <person name="Szabo L."/>
            <person name="Khalil H."/>
            <person name="Joly D."/>
            <person name="Goldberg J."/>
            <person name="Young S."/>
            <person name="Zeng Q."/>
            <person name="Fellers J."/>
        </authorList>
    </citation>
    <scope>NUCLEOTIDE SEQUENCE [LARGE SCALE GENOMIC DNA]</scope>
    <source>
        <strain evidence="2">1-1 BBBD Race 1</strain>
    </source>
</reference>
<evidence type="ECO:0000313" key="2">
    <source>
        <dbReference type="EMBL" id="OAV95218.1"/>
    </source>
</evidence>
<dbReference type="VEuPathDB" id="FungiDB:PTTG_26742"/>
<keyword evidence="4" id="KW-1185">Reference proteome</keyword>
<dbReference type="AlphaFoldDB" id="A0A180GS26"/>
<dbReference type="InterPro" id="IPR041320">
    <property type="entry name" value="CxC1"/>
</dbReference>
<evidence type="ECO:0000313" key="4">
    <source>
        <dbReference type="Proteomes" id="UP000005240"/>
    </source>
</evidence>
<reference evidence="3" key="4">
    <citation type="submission" date="2025-05" db="UniProtKB">
        <authorList>
            <consortium name="EnsemblFungi"/>
        </authorList>
    </citation>
    <scope>IDENTIFICATION</scope>
    <source>
        <strain evidence="3">isolate 1-1 / race 1 (BBBD)</strain>
    </source>
</reference>
<dbReference type="Pfam" id="PF18758">
    <property type="entry name" value="KDZ"/>
    <property type="match status" value="1"/>
</dbReference>
<dbReference type="Pfam" id="PF18802">
    <property type="entry name" value="CxC1"/>
    <property type="match status" value="1"/>
</dbReference>
<sequence>MVTQYAIRRDTLSAAWKSIENAMTASYFTCQNRTQNWTSSSKYLDPLEDCVCTIRRHRAVDLINTHDRFAQQQIEFCSCIPDTIRLMYHGYIAASPTAPRTAFAIPLVQLYQSLWHESAVPYTSFIKGLVCHQDTRSAEPLLARGRSRNPRDLRLPFSQAMDIYGRIQILRKELLNATLGLEKKDLWASQCPSCFGPKKSDEVSSLDGTDAIIAMDGNFQHRHHHFASTDVPSESDYPSIFITPSQINAHENQIQSTNEEAAGVQSTCSDSHKAANDVRNSASWDKFDDTGLFGCCCRHDIPLKLNNIEGTGEKLYYPISILDDILNDFPNKKFGLLYDIGCHLDAHVKKQDLLGNHIDRVAFGTSVFHAYVHNWACQIKYNPRYNADWGLADGEGMERLWSQLSDLVGPLQSATRIHRLHAIACQCNYYTSNLKQGAVDWMHRHLQQAIDSMEECQVKLQEIYGRFNHFSDECYTSQFFEAQWIAERSYYGNRDHVKEEQKIELGKLLALEQDLIEEWEEIRSPEESLARVRSMREIQLKIEQQRQRIGANELLAGLTPESESLFLKVWWAKTNLRQKFLALLEEKRPLDAVRKGVASKLGTDGKERLIIAIRKRTAALQAVLNTYNRHLDAFHLAFPQLTTLKKIEYDELMSLDADSSFWSDGVFTNKEEPWAVDADTQDGMRLLARLTRCEEEVRRIGQEIRRAARWAITEHNRIIPLMFGLTSEMDWANARLQPVMNHSILQTLSSDDDQLYAIKAILHNHFIKLSSLQLHWNTKLVSLVSASGPYENDNELINDWNNKLVRLTILKASGHLSMVAGDFNNAISNTLDNVDEAALQNFLTQDFNGGAAPTNSQDGQHDKDENNELLAPNADQFELALEQEALTNALANEI</sequence>
<evidence type="ECO:0000313" key="3">
    <source>
        <dbReference type="EnsemblFungi" id="PTTG_26742-t43_1-p1"/>
    </source>
</evidence>
<gene>
    <name evidence="2" type="ORF">PTTG_26742</name>
</gene>
<dbReference type="PANTHER" id="PTHR33096:SF1">
    <property type="entry name" value="CXC1-LIKE CYSTEINE CLUSTER ASSOCIATED WITH KDZ TRANSPOSASES DOMAIN-CONTAINING PROTEIN"/>
    <property type="match status" value="1"/>
</dbReference>
<reference evidence="2" key="1">
    <citation type="submission" date="2009-11" db="EMBL/GenBank/DDBJ databases">
        <authorList>
            <consortium name="The Broad Institute Genome Sequencing Platform"/>
            <person name="Ward D."/>
            <person name="Feldgarden M."/>
            <person name="Earl A."/>
            <person name="Young S.K."/>
            <person name="Zeng Q."/>
            <person name="Koehrsen M."/>
            <person name="Alvarado L."/>
            <person name="Berlin A."/>
            <person name="Bochicchio J."/>
            <person name="Borenstein D."/>
            <person name="Chapman S.B."/>
            <person name="Chen Z."/>
            <person name="Engels R."/>
            <person name="Freedman E."/>
            <person name="Gellesch M."/>
            <person name="Goldberg J."/>
            <person name="Griggs A."/>
            <person name="Gujja S."/>
            <person name="Heilman E."/>
            <person name="Heiman D."/>
            <person name="Hepburn T."/>
            <person name="Howarth C."/>
            <person name="Jen D."/>
            <person name="Larson L."/>
            <person name="Lewis B."/>
            <person name="Mehta T."/>
            <person name="Park D."/>
            <person name="Pearson M."/>
            <person name="Roberts A."/>
            <person name="Saif S."/>
            <person name="Shea T."/>
            <person name="Shenoy N."/>
            <person name="Sisk P."/>
            <person name="Stolte C."/>
            <person name="Sykes S."/>
            <person name="Thomson T."/>
            <person name="Walk T."/>
            <person name="White J."/>
            <person name="Yandava C."/>
            <person name="Izard J."/>
            <person name="Baranova O.V."/>
            <person name="Blanton J.M."/>
            <person name="Tanner A.C."/>
            <person name="Dewhirst F.E."/>
            <person name="Haas B."/>
            <person name="Nusbaum C."/>
            <person name="Birren B."/>
        </authorList>
    </citation>
    <scope>NUCLEOTIDE SEQUENCE [LARGE SCALE GENOMIC DNA]</scope>
    <source>
        <strain evidence="2">1-1 BBBD Race 1</strain>
    </source>
</reference>
<dbReference type="EMBL" id="ADAS02000031">
    <property type="protein sequence ID" value="OAV95218.1"/>
    <property type="molecule type" value="Genomic_DNA"/>
</dbReference>
<dbReference type="OrthoDB" id="2502635at2759"/>
<dbReference type="EnsemblFungi" id="PTTG_26742-t43_1">
    <property type="protein sequence ID" value="PTTG_26742-t43_1-p1"/>
    <property type="gene ID" value="PTTG_26742"/>
</dbReference>
<dbReference type="Proteomes" id="UP000005240">
    <property type="component" value="Unassembled WGS sequence"/>
</dbReference>
<name>A0A180GS26_PUCT1</name>
<dbReference type="STRING" id="630390.A0A180GS26"/>
<dbReference type="PANTHER" id="PTHR33096">
    <property type="entry name" value="CXC2 DOMAIN-CONTAINING PROTEIN"/>
    <property type="match status" value="1"/>
</dbReference>
<reference evidence="3 4" key="3">
    <citation type="journal article" date="2017" name="G3 (Bethesda)">
        <title>Comparative analysis highlights variable genome content of wheat rusts and divergence of the mating loci.</title>
        <authorList>
            <person name="Cuomo C.A."/>
            <person name="Bakkeren G."/>
            <person name="Khalil H.B."/>
            <person name="Panwar V."/>
            <person name="Joly D."/>
            <person name="Linning R."/>
            <person name="Sakthikumar S."/>
            <person name="Song X."/>
            <person name="Adiconis X."/>
            <person name="Fan L."/>
            <person name="Goldberg J.M."/>
            <person name="Levin J.Z."/>
            <person name="Young S."/>
            <person name="Zeng Q."/>
            <person name="Anikster Y."/>
            <person name="Bruce M."/>
            <person name="Wang M."/>
            <person name="Yin C."/>
            <person name="McCallum B."/>
            <person name="Szabo L.J."/>
            <person name="Hulbert S."/>
            <person name="Chen X."/>
            <person name="Fellers J.P."/>
        </authorList>
    </citation>
    <scope>NUCLEOTIDE SEQUENCE</scope>
    <source>
        <strain evidence="3">isolate 1-1 / race 1 (BBBD)</strain>
        <strain evidence="4">Isolate 1-1 / race 1 (BBBD)</strain>
    </source>
</reference>